<dbReference type="STRING" id="1403190.A0A0F0HZE0"/>
<feature type="region of interest" description="Disordered" evidence="4">
    <location>
        <begin position="152"/>
        <end position="210"/>
    </location>
</feature>
<dbReference type="PANTHER" id="PTHR24198">
    <property type="entry name" value="ANKYRIN REPEAT AND PROTEIN KINASE DOMAIN-CONTAINING PROTEIN"/>
    <property type="match status" value="1"/>
</dbReference>
<dbReference type="Pfam" id="PF12796">
    <property type="entry name" value="Ank_2"/>
    <property type="match status" value="2"/>
</dbReference>
<gene>
    <name evidence="5" type="ORF">P875_00042939</name>
</gene>
<accession>A0A0F0HZE0</accession>
<dbReference type="EMBL" id="JZEE01000701">
    <property type="protein sequence ID" value="KJK60850.1"/>
    <property type="molecule type" value="Genomic_DNA"/>
</dbReference>
<protein>
    <submittedName>
        <fullName evidence="5">ANK ankyrin repeat protein</fullName>
    </submittedName>
</protein>
<feature type="repeat" description="ANK" evidence="3">
    <location>
        <begin position="281"/>
        <end position="302"/>
    </location>
</feature>
<dbReference type="InterPro" id="IPR002110">
    <property type="entry name" value="Ankyrin_rpt"/>
</dbReference>
<feature type="repeat" description="ANK" evidence="3">
    <location>
        <begin position="211"/>
        <end position="243"/>
    </location>
</feature>
<dbReference type="Gene3D" id="1.25.40.20">
    <property type="entry name" value="Ankyrin repeat-containing domain"/>
    <property type="match status" value="3"/>
</dbReference>
<evidence type="ECO:0000256" key="3">
    <source>
        <dbReference type="PROSITE-ProRule" id="PRU00023"/>
    </source>
</evidence>
<dbReference type="PROSITE" id="PS50297">
    <property type="entry name" value="ANK_REP_REGION"/>
    <property type="match status" value="4"/>
</dbReference>
<feature type="repeat" description="ANK" evidence="3">
    <location>
        <begin position="244"/>
        <end position="266"/>
    </location>
</feature>
<dbReference type="Proteomes" id="UP000033540">
    <property type="component" value="Unassembled WGS sequence"/>
</dbReference>
<feature type="compositionally biased region" description="Low complexity" evidence="4">
    <location>
        <begin position="194"/>
        <end position="206"/>
    </location>
</feature>
<evidence type="ECO:0000313" key="6">
    <source>
        <dbReference type="Proteomes" id="UP000033540"/>
    </source>
</evidence>
<dbReference type="OrthoDB" id="366390at2759"/>
<dbReference type="InterPro" id="IPR036770">
    <property type="entry name" value="Ankyrin_rpt-contain_sf"/>
</dbReference>
<evidence type="ECO:0000256" key="4">
    <source>
        <dbReference type="SAM" id="MobiDB-lite"/>
    </source>
</evidence>
<organism evidence="5 6">
    <name type="scientific">Aspergillus parasiticus (strain ATCC 56775 / NRRL 5862 / SRRC 143 / SU-1)</name>
    <dbReference type="NCBI Taxonomy" id="1403190"/>
    <lineage>
        <taxon>Eukaryota</taxon>
        <taxon>Fungi</taxon>
        <taxon>Dikarya</taxon>
        <taxon>Ascomycota</taxon>
        <taxon>Pezizomycotina</taxon>
        <taxon>Eurotiomycetes</taxon>
        <taxon>Eurotiomycetidae</taxon>
        <taxon>Eurotiales</taxon>
        <taxon>Aspergillaceae</taxon>
        <taxon>Aspergillus</taxon>
        <taxon>Aspergillus subgen. Circumdati</taxon>
    </lineage>
</organism>
<dbReference type="PANTHER" id="PTHR24198:SF165">
    <property type="entry name" value="ANKYRIN REPEAT-CONTAINING PROTEIN-RELATED"/>
    <property type="match status" value="1"/>
</dbReference>
<proteinExistence type="predicted"/>
<dbReference type="SMART" id="SM00248">
    <property type="entry name" value="ANK"/>
    <property type="match status" value="4"/>
</dbReference>
<name>A0A0F0HZE0_ASPPU</name>
<evidence type="ECO:0000313" key="5">
    <source>
        <dbReference type="EMBL" id="KJK60850.1"/>
    </source>
</evidence>
<evidence type="ECO:0000256" key="2">
    <source>
        <dbReference type="ARBA" id="ARBA00023043"/>
    </source>
</evidence>
<feature type="compositionally biased region" description="Low complexity" evidence="4">
    <location>
        <begin position="71"/>
        <end position="87"/>
    </location>
</feature>
<keyword evidence="1" id="KW-0677">Repeat</keyword>
<dbReference type="PRINTS" id="PR01415">
    <property type="entry name" value="ANKYRIN"/>
</dbReference>
<dbReference type="PROSITE" id="PS50088">
    <property type="entry name" value="ANK_REPEAT"/>
    <property type="match status" value="4"/>
</dbReference>
<dbReference type="AlphaFoldDB" id="A0A0F0HZE0"/>
<evidence type="ECO:0000256" key="1">
    <source>
        <dbReference type="ARBA" id="ARBA00022737"/>
    </source>
</evidence>
<feature type="repeat" description="ANK" evidence="3">
    <location>
        <begin position="318"/>
        <end position="350"/>
    </location>
</feature>
<comment type="caution">
    <text evidence="5">The sequence shown here is derived from an EMBL/GenBank/DDBJ whole genome shotgun (WGS) entry which is preliminary data.</text>
</comment>
<keyword evidence="2 3" id="KW-0040">ANK repeat</keyword>
<feature type="region of interest" description="Disordered" evidence="4">
    <location>
        <begin position="33"/>
        <end position="136"/>
    </location>
</feature>
<reference evidence="5 6" key="1">
    <citation type="submission" date="2015-02" db="EMBL/GenBank/DDBJ databases">
        <title>Draft genome sequence of Aspergillus parasiticus SU-1.</title>
        <authorList>
            <person name="Yu J."/>
            <person name="Fedorova N."/>
            <person name="Yin Y."/>
            <person name="Losada L."/>
            <person name="Zafar N."/>
            <person name="Taujale R."/>
            <person name="Ehrlich K.C."/>
            <person name="Bhatnagar D."/>
            <person name="Cleveland T.E."/>
            <person name="Bennett J.W."/>
            <person name="Nierman W.C."/>
        </authorList>
    </citation>
    <scope>NUCLEOTIDE SEQUENCE [LARGE SCALE GENOMIC DNA]</scope>
    <source>
        <strain evidence="6">ATCC 56775 / NRRL 5862 / SRRC 143 / SU-1</strain>
    </source>
</reference>
<dbReference type="SUPFAM" id="SSF48403">
    <property type="entry name" value="Ankyrin repeat"/>
    <property type="match status" value="1"/>
</dbReference>
<sequence length="365" mass="39411">MSVDPNCTMITCSSVQVVGENWANIDDRVERRRAQNRIAQRGYRKRLKKEKLESAKEAAAANAPKEEEKQQQQQQKQQKQQQQQHQQPLPPFQTPVKVQAPPDFQLFSPPLDGLSFPESWTPPSLDGSQRPTMAGRGPSYNPIEEAYALANTSNGNLSNSHPSAVSASAAGTVKSSQPIHAPTPSITPNPSPPTVVESVPSHSTPPGESSLANTALHRAALYGHESVLGVLISAGADASIADSAGLTPLHLAAMEGHARLVTLLLDSPTGSGVNINVTTREGETALHLAVKHHRPEVVQVLLCPTRRHALQVDAQDWLGRTALHLACERNRRDLVEMLVQAGAQLMIRDLEGQTPLHTACLGKNM</sequence>
<dbReference type="CDD" id="cd14688">
    <property type="entry name" value="bZIP_YAP"/>
    <property type="match status" value="1"/>
</dbReference>
<feature type="compositionally biased region" description="Polar residues" evidence="4">
    <location>
        <begin position="152"/>
        <end position="166"/>
    </location>
</feature>